<reference evidence="2" key="1">
    <citation type="submission" date="2015-10" db="EMBL/GenBank/DDBJ databases">
        <authorList>
            <person name="Gilbert D.G."/>
        </authorList>
    </citation>
    <scope>NUCLEOTIDE SEQUENCE</scope>
</reference>
<evidence type="ECO:0000313" key="2">
    <source>
        <dbReference type="EMBL" id="CUS43726.1"/>
    </source>
</evidence>
<evidence type="ECO:0000256" key="1">
    <source>
        <dbReference type="SAM" id="MobiDB-lite"/>
    </source>
</evidence>
<proteinExistence type="predicted"/>
<organism evidence="2">
    <name type="scientific">hydrothermal vent metagenome</name>
    <dbReference type="NCBI Taxonomy" id="652676"/>
    <lineage>
        <taxon>unclassified sequences</taxon>
        <taxon>metagenomes</taxon>
        <taxon>ecological metagenomes</taxon>
    </lineage>
</organism>
<feature type="region of interest" description="Disordered" evidence="1">
    <location>
        <begin position="1"/>
        <end position="41"/>
    </location>
</feature>
<gene>
    <name evidence="2" type="ORF">MGWOODY_Smn2403</name>
</gene>
<dbReference type="AlphaFoldDB" id="A0A161KC10"/>
<protein>
    <submittedName>
        <fullName evidence="2">Uncharacterized protein</fullName>
    </submittedName>
</protein>
<accession>A0A161KC10</accession>
<name>A0A161KC10_9ZZZZ</name>
<dbReference type="EMBL" id="CZQE01000078">
    <property type="protein sequence ID" value="CUS43726.1"/>
    <property type="molecule type" value="Genomic_DNA"/>
</dbReference>
<sequence length="41" mass="4744">MTRPARLRGIVPPPRTFTLPGHRSVRDHNELKRFRKPHASG</sequence>